<protein>
    <submittedName>
        <fullName evidence="1">Uncharacterized protein</fullName>
    </submittedName>
</protein>
<organism evidence="1">
    <name type="scientific">Arundo donax</name>
    <name type="common">Giant reed</name>
    <name type="synonym">Donax arundinaceus</name>
    <dbReference type="NCBI Taxonomy" id="35708"/>
    <lineage>
        <taxon>Eukaryota</taxon>
        <taxon>Viridiplantae</taxon>
        <taxon>Streptophyta</taxon>
        <taxon>Embryophyta</taxon>
        <taxon>Tracheophyta</taxon>
        <taxon>Spermatophyta</taxon>
        <taxon>Magnoliopsida</taxon>
        <taxon>Liliopsida</taxon>
        <taxon>Poales</taxon>
        <taxon>Poaceae</taxon>
        <taxon>PACMAD clade</taxon>
        <taxon>Arundinoideae</taxon>
        <taxon>Arundineae</taxon>
        <taxon>Arundo</taxon>
    </lineage>
</organism>
<accession>A0A0A9HHD1</accession>
<proteinExistence type="predicted"/>
<reference evidence="1" key="1">
    <citation type="submission" date="2014-09" db="EMBL/GenBank/DDBJ databases">
        <authorList>
            <person name="Magalhaes I.L.F."/>
            <person name="Oliveira U."/>
            <person name="Santos F.R."/>
            <person name="Vidigal T.H.D.A."/>
            <person name="Brescovit A.D."/>
            <person name="Santos A.J."/>
        </authorList>
    </citation>
    <scope>NUCLEOTIDE SEQUENCE</scope>
    <source>
        <tissue evidence="1">Shoot tissue taken approximately 20 cm above the soil surface</tissue>
    </source>
</reference>
<sequence>MKCVYVSTANNAVVIIKPQPRFSLPIKPLEPLSGGMTVTAKTVKTIRFTAQNSKSEFG</sequence>
<name>A0A0A9HHD1_ARUDO</name>
<reference evidence="1" key="2">
    <citation type="journal article" date="2015" name="Data Brief">
        <title>Shoot transcriptome of the giant reed, Arundo donax.</title>
        <authorList>
            <person name="Barrero R.A."/>
            <person name="Guerrero F.D."/>
            <person name="Moolhuijzen P."/>
            <person name="Goolsby J.A."/>
            <person name="Tidwell J."/>
            <person name="Bellgard S.E."/>
            <person name="Bellgard M.I."/>
        </authorList>
    </citation>
    <scope>NUCLEOTIDE SEQUENCE</scope>
    <source>
        <tissue evidence="1">Shoot tissue taken approximately 20 cm above the soil surface</tissue>
    </source>
</reference>
<dbReference type="EMBL" id="GBRH01161326">
    <property type="protein sequence ID" value="JAE36570.1"/>
    <property type="molecule type" value="Transcribed_RNA"/>
</dbReference>
<dbReference type="AlphaFoldDB" id="A0A0A9HHD1"/>
<evidence type="ECO:0000313" key="1">
    <source>
        <dbReference type="EMBL" id="JAE36570.1"/>
    </source>
</evidence>